<feature type="region of interest" description="Disordered" evidence="2">
    <location>
        <begin position="2573"/>
        <end position="2646"/>
    </location>
</feature>
<feature type="region of interest" description="Disordered" evidence="2">
    <location>
        <begin position="1869"/>
        <end position="1895"/>
    </location>
</feature>
<keyword evidence="5" id="KW-1185">Reference proteome</keyword>
<sequence>MCLNLLCRSPPDGLLSHGLKHDVDLEPLIIAPDPFASEYCLDDFSPEDLSLLTEIEEPNTMITGEDEPSSGLNGRLRPRKANVLSPQTIKTTRKSDPKPAQEKPKRTGTPSKASPNKPDDLINKSESPAPHILCPYCDKTFFTKQAISKHIRGVHIINTNDTLINCLFCNHIEADANDIIRHMVDNHPNQYFACYDCHTRFPSTTELAEHKHNVCEKQKLPYRNKLRPKMVAKKTLNISNESEYDDEIENTAGHEFNGLVISCEIKTSQAHDAADIEDNITTNFILPAIKNINNSAVIEKNAVIILDDLQWNKRTPTTNFSFHNTDADQILSRLGVVHRSPRAGDFNKRHIEESNQKFEKCFDTSFYSKVASNVQENLTKFLDGSFNFNPDPENTIKTRKSKNSVAINTVEGFPILLECAQFSRNVFDGYLPRAIAPKHKWKWDSLESERNLLNPEQFKRDSHTNNCIISLVSSLDIWTQLCMRQKYEQKFNKTPQEKRAEKQSILGNELKEILESRELPPASSQIVKYNNNALPARDDLDFPISLGLVPSPQTYSPKPAVLSGEWVRPRCYVCCACGAQTRDSRALSSHISSRHPNAQIQHYEIVGEVLLKSDILKHLYVPPSQPNNRTRPLRGIRECTKCRKSISLEDLHQHMLDCAGDTPAVRRKCRYRPFGVRKRRPRLPDNTIRREMRKDIRTQHSRKNHMRPRPKIRTEVGDAETIRKMLADLPAKRHRVTVNNLNPILRPRRKLNNQRNKMIMKKRSIEDTTKKPYSNTETEDDEKDYDTIQSTAYENNENNLKSHDEDKVINHKEDLNKPVVNKNKRKSIPHKEPQAYSNTSDAPDMATEAATGQGNNQIIQITTNNNSDRVSINSGGDGSYREHSNGSNNGSYNRDNNNSGYMEQHNNSRDSFAPSQNIPLKHSIASLTASSETHDKSVQFHHLFLVQQECNNINNHVQSEQRMLFENEAVVTKLDKPPLHFDHQSYMDPQLLQKNKLNKPRKGLNDCIAMLKNKLEEPSSNTLPGHVSVQCGSDEPLGPEPVIIERRHSTAETNNGSTRRSLQMLYPDVPHQNFAETQNVPKRTTRRRSTSTRQRTNSCRDKSYDIQPGNDYIHWKQYYYEPQMFSSQNAKQQPVRRKSLTPADEFLLQHAYMNLELLNKSNRELQNLSDYHYSNLTTMPYKPNKKKGRDTTQKPNSRRRASEIPKAKPKEPPKSRERTPRGRRTRANSQQTNQINVQDTTQVPVINQNDQYIHHPPANLTTYIPVSDKNLDCCTLALPTPQDENVNVRLERDIPHSNKVLEEQPMHLINQQGSQIIEYTANNGVPQALYAIPYEQTVTAPIDLSNNMPSEDNSYQYLPQTPICHVNYETYETLDLSNRDLNNEVVKETDINNEVVVDLSLRYSPHSPPAPRLALIPSDIGNNDIEEGPTDLSIVRVDDFTPTDLSVRRRIYPFQSYERGEEGMTQVNYIQDLSQPVRHEDNVCLMAPLREDIHNIELPTDLSKNRPESRPDVTSLCLTEQQDIYLNVFRNNPIPEDNNIPADLSGRKNDIQNVQYITGSQAMNVSDGLIIHDAMNRQQSHDVSNEIINLHYNSGYRTIMPPSYAVDSDRFEDQCQKLPNSRIISPASVIHDYSNNNPSLEDHSADHSNEVISYSYSDVPLSLTTNSGRIECRPESSNICDLMHCTPVSKVPAYAVNTPIHTMPSKQTLSSTTVPKSPVKTAALNNSTNYDKRDCLEINISEIRKEPEGLHDGNKVLIQETSTKDKKDIQNHLLTKNDQNCKVMEINKKSINNSNIETDPETARKIAMLPKELVEILGTMPVDHRNQLLNVLPQYVSTSTASESTESPRSKSVDEKCTLSTNNFDKIDGVSRNSSIQESENSVLCNTSPTSGYPEGPDISLSSSVLLTPPTPQLSERHAIQAHEMDEMKTNMRQRHGSNEDDRLRLDLSKFDKKDVNRNISKRIAHFENETIEDSVIDLTGDDVSPLSETENHLESNHYNETARDHSILNTSYKTSNKGNNDKTASLRAVRIKTPYERNRVILSENNSSKNHTETELRQVNDVVQNSEIDTQKSHAMQRIESTIDYKNNGNVIVNNNNTQDKRADVNFNKLTIPKIQKQTIRGEFLESKNVQDDINQRDSKDKPNLMTPFHGDEKNVITILHDEESLEISETFVNSSINPIKKKELSLNKNEITKDMVTDVTTKSYKKTKKCEYINDEMGVIYICDDYEDINLTTEKTLQSTDSKILIDTSLESGLGNKNEDKRQDNKIGAKKITYNSSWDAKSRSEEKNIVDLNDSDFVSLEETKPSKSKNKIIAKRQHEDLDKPSKEIEEESFDKYKGKRGRSPQQTIKTKYFENQEKECNQSVIPKNEINREDNLNCEGINTEKDVEESSALTIVENNNDRTSKIVKETDLDKVVRTDNTHDLLDESIEPNSLKINAFITIKESGDSSDKVEVTVKQSENYLTSLSALNSTKIEANVSERNDSALIKYGTIENSKSNRNSRKENMKALLDKTNQKEDTSCQGEEVNSKQTQKFNFSSDVEATVRQSKRGKSQSLQNNNSEIENSLLDAEKKHRAVSSPRHLISTNPTVDGDELDEDAVSERRIYSESSRSSSGSEYDGDVMDTTSKKRKKLARSKRNYKKKRALTSVQARIDIRIERSRSDSKFSIESSIVTNKTIKPSEAPDNDSAKVDLIPISDGDDQNIIDNAPTAKRKSSSPSREQIVSISKPKKCKVDNDKKSKLGTPQKEEGEEKQLTETQMSETKTVSVVKNTTCYNKPMRRIRSKSVVVKSSGVKLYDPYDIDLEDMAEKTEPFIRKEITSRSSVTVSKESTSSDNQSLSQMSTSSCIQNSPDDNLEANRIDNHPEMTTSDPTTDSKETNVSNCESQTKESHSDTDESSKSDEPLKKYAIEKEKRNLLISQDPNGECRCRRGPGNIRRKTKTRGRGKRIYSSSPKVESIIDNNGVDDELRSQQFLESFGFFSERKPRKSNLLASKKIAETFHIIATENDEVYFSSLERVNNKSWSVKKVGGSRGVNSEGVEVKKIPGKRGRKRKTPPPEPAFCDVCKRMFRRSDNFTRHQITLYHISRLSDDDPDNKSFSKDGPSFLIVFKQQLDRLKIVREKIEIRRKTPLPAAEAAAPTLTDIIEDVKRAIKEQIVARRVLSRDEALFVDCCEMLQESHPNDTNNRRRNCNSYNCLLVCEEELAELERSMDERDDERYDGDVDSVTAQNIMESEEVRNLENDLISGLKEGNGFKGAASVDCRPLEGREVGANEENILRVSNHQPVEAFDEPIAGPSTSKDTRHFEVKDKVLPDVVENFDIFEDKFDKIKRKCRSQAAAAKQMQTMSDVNSSHKERKKSEKKKTKRSSKKNHNAVPTKGALKGFDGIKVSIPKSDINMSAIAPGVGCSGKRKKKNRSKKKKERKSSDGSSKYDSEYHRRNKDSPKRNVDVYEFMDTEDTELFEFRPSTLMERFRSISNKESPSTSKASQAPEIPDASSESASDGDDFVYMSDDYVCSDDETENSLLSCDFGHVKGNNFENKKPTSPLKRKDVIEKNAVMGKIFKNNAVRFERKRSKSREPAKPQANLDQLFDSLLEDGNQSDVSKKDNSESLPSTSLSIEENVNRMNIQENEHEITDLEVAGPSQIYDPIPSTSAASFLTSSSSKRKSVTPPRKLDLNALRALEYGHCSKTDGSTYRKNLSLDYYARSSQVISNKYSSSDDDDFTVPEPSYASHRKIEEASPDKNRSRDKVTKEKSSSKRRSHDARRKSYDSGSESASRALAPDDGGVAVQRARRKCTVGKQNVLAESWSSESEQDGAPPRPNSVESVVASAGRKKRGRKRETCVVPGRRSGGNHVRTRPSSYWSDGEEEHEHPQQHGWIVGDSHKKLVTMLAHAKGRKRNDDKRSAVLE</sequence>
<feature type="domain" description="C2H2-type" evidence="3">
    <location>
        <begin position="132"/>
        <end position="155"/>
    </location>
</feature>
<protein>
    <recommendedName>
        <fullName evidence="3">C2H2-type domain-containing protein</fullName>
    </recommendedName>
</protein>
<dbReference type="EMBL" id="AGBW02014274">
    <property type="protein sequence ID" value="OWR41983.1"/>
    <property type="molecule type" value="Genomic_DNA"/>
</dbReference>
<organism evidence="4 5">
    <name type="scientific">Danaus plexippus plexippus</name>
    <dbReference type="NCBI Taxonomy" id="278856"/>
    <lineage>
        <taxon>Eukaryota</taxon>
        <taxon>Metazoa</taxon>
        <taxon>Ecdysozoa</taxon>
        <taxon>Arthropoda</taxon>
        <taxon>Hexapoda</taxon>
        <taxon>Insecta</taxon>
        <taxon>Pterygota</taxon>
        <taxon>Neoptera</taxon>
        <taxon>Endopterygota</taxon>
        <taxon>Lepidoptera</taxon>
        <taxon>Glossata</taxon>
        <taxon>Ditrysia</taxon>
        <taxon>Papilionoidea</taxon>
        <taxon>Nymphalidae</taxon>
        <taxon>Danainae</taxon>
        <taxon>Danaini</taxon>
        <taxon>Danaina</taxon>
        <taxon>Danaus</taxon>
        <taxon>Danaus</taxon>
    </lineage>
</organism>
<dbReference type="eggNOG" id="ENOG502RZ2I">
    <property type="taxonomic scope" value="Eukaryota"/>
</dbReference>
<feature type="region of interest" description="Disordered" evidence="2">
    <location>
        <begin position="3717"/>
        <end position="3884"/>
    </location>
</feature>
<reference evidence="4 5" key="1">
    <citation type="journal article" date="2011" name="Cell">
        <title>The monarch butterfly genome yields insights into long-distance migration.</title>
        <authorList>
            <person name="Zhan S."/>
            <person name="Merlin C."/>
            <person name="Boore J.L."/>
            <person name="Reppert S.M."/>
        </authorList>
    </citation>
    <scope>NUCLEOTIDE SEQUENCE [LARGE SCALE GENOMIC DNA]</scope>
    <source>
        <strain evidence="4">F-2</strain>
    </source>
</reference>
<feature type="compositionally biased region" description="Low complexity" evidence="2">
    <location>
        <begin position="2822"/>
        <end position="2835"/>
    </location>
</feature>
<dbReference type="KEGG" id="dpl:KGM_202983"/>
<feature type="region of interest" description="Disordered" evidence="2">
    <location>
        <begin position="2678"/>
        <end position="2765"/>
    </location>
</feature>
<feature type="compositionally biased region" description="Polar residues" evidence="2">
    <location>
        <begin position="1227"/>
        <end position="1237"/>
    </location>
</feature>
<feature type="compositionally biased region" description="Basic and acidic residues" evidence="2">
    <location>
        <begin position="3737"/>
        <end position="3759"/>
    </location>
</feature>
<feature type="region of interest" description="Disordered" evidence="2">
    <location>
        <begin position="3401"/>
        <end position="3445"/>
    </location>
</feature>
<evidence type="ECO:0000313" key="5">
    <source>
        <dbReference type="Proteomes" id="UP000007151"/>
    </source>
</evidence>
<dbReference type="Pfam" id="PF00096">
    <property type="entry name" value="zf-C2H2"/>
    <property type="match status" value="1"/>
</dbReference>
<feature type="region of interest" description="Disordered" evidence="2">
    <location>
        <begin position="3339"/>
        <end position="3382"/>
    </location>
</feature>
<feature type="region of interest" description="Disordered" evidence="2">
    <location>
        <begin position="2807"/>
        <end position="2906"/>
    </location>
</feature>
<feature type="compositionally biased region" description="Basic residues" evidence="2">
    <location>
        <begin position="751"/>
        <end position="762"/>
    </location>
</feature>
<feature type="compositionally biased region" description="Polar residues" evidence="2">
    <location>
        <begin position="2717"/>
        <end position="2726"/>
    </location>
</feature>
<dbReference type="SMART" id="SM00355">
    <property type="entry name" value="ZnF_C2H2"/>
    <property type="match status" value="5"/>
</dbReference>
<comment type="caution">
    <text evidence="4">The sequence shown here is derived from an EMBL/GenBank/DDBJ whole genome shotgun (WGS) entry which is preliminary data.</text>
</comment>
<feature type="compositionally biased region" description="Polar residues" evidence="2">
    <location>
        <begin position="788"/>
        <end position="799"/>
    </location>
</feature>
<feature type="region of interest" description="Disordered" evidence="2">
    <location>
        <begin position="57"/>
        <end position="126"/>
    </location>
</feature>
<feature type="compositionally biased region" description="Basic residues" evidence="2">
    <location>
        <begin position="3411"/>
        <end position="3425"/>
    </location>
</feature>
<dbReference type="Gene3D" id="3.30.160.60">
    <property type="entry name" value="Classic Zinc Finger"/>
    <property type="match status" value="1"/>
</dbReference>
<gene>
    <name evidence="4" type="ORF">KGM_202983</name>
</gene>
<evidence type="ECO:0000256" key="1">
    <source>
        <dbReference type="PROSITE-ProRule" id="PRU00042"/>
    </source>
</evidence>
<evidence type="ECO:0000256" key="2">
    <source>
        <dbReference type="SAM" id="MobiDB-lite"/>
    </source>
</evidence>
<feature type="region of interest" description="Disordered" evidence="2">
    <location>
        <begin position="3600"/>
        <end position="3619"/>
    </location>
</feature>
<feature type="compositionally biased region" description="Basic and acidic residues" evidence="2">
    <location>
        <begin position="2808"/>
        <end position="2821"/>
    </location>
</feature>
<evidence type="ECO:0000313" key="4">
    <source>
        <dbReference type="EMBL" id="OWR41983.1"/>
    </source>
</evidence>
<feature type="compositionally biased region" description="Basic and acidic residues" evidence="2">
    <location>
        <begin position="1200"/>
        <end position="1220"/>
    </location>
</feature>
<feature type="compositionally biased region" description="Basic and acidic residues" evidence="2">
    <location>
        <begin position="93"/>
        <end position="105"/>
    </location>
</feature>
<feature type="compositionally biased region" description="Basic and acidic residues" evidence="2">
    <location>
        <begin position="2888"/>
        <end position="2906"/>
    </location>
</feature>
<proteinExistence type="predicted"/>
<feature type="region of interest" description="Disordered" evidence="2">
    <location>
        <begin position="1079"/>
        <end position="1105"/>
    </location>
</feature>
<feature type="compositionally biased region" description="Basic and acidic residues" evidence="2">
    <location>
        <begin position="3426"/>
        <end position="3445"/>
    </location>
</feature>
<dbReference type="Proteomes" id="UP000007151">
    <property type="component" value="Unassembled WGS sequence"/>
</dbReference>
<feature type="compositionally biased region" description="Basic residues" evidence="2">
    <location>
        <begin position="2937"/>
        <end position="2949"/>
    </location>
</feature>
<feature type="compositionally biased region" description="Basic residues" evidence="2">
    <location>
        <begin position="3356"/>
        <end position="3374"/>
    </location>
</feature>
<feature type="compositionally biased region" description="Basic residues" evidence="2">
    <location>
        <begin position="2629"/>
        <end position="2646"/>
    </location>
</feature>
<dbReference type="PROSITE" id="PS00028">
    <property type="entry name" value="ZINC_FINGER_C2H2_1"/>
    <property type="match status" value="2"/>
</dbReference>
<keyword evidence="1" id="KW-0479">Metal-binding</keyword>
<feature type="compositionally biased region" description="Basic and acidic residues" evidence="2">
    <location>
        <begin position="800"/>
        <end position="816"/>
    </location>
</feature>
<feature type="region of interest" description="Disordered" evidence="2">
    <location>
        <begin position="2327"/>
        <end position="2347"/>
    </location>
</feature>
<feature type="compositionally biased region" description="Polar residues" evidence="2">
    <location>
        <begin position="2530"/>
        <end position="2542"/>
    </location>
</feature>
<feature type="region of interest" description="Disordered" evidence="2">
    <location>
        <begin position="1176"/>
        <end position="1237"/>
    </location>
</feature>
<keyword evidence="1" id="KW-0863">Zinc-finger</keyword>
<feature type="compositionally biased region" description="Polar residues" evidence="2">
    <location>
        <begin position="2867"/>
        <end position="2887"/>
    </location>
</feature>
<feature type="compositionally biased region" description="Low complexity" evidence="2">
    <location>
        <begin position="851"/>
        <end position="866"/>
    </location>
</feature>
<name>A0A212EKH2_DANPL</name>
<keyword evidence="1" id="KW-0862">Zinc</keyword>
<feature type="region of interest" description="Disordered" evidence="2">
    <location>
        <begin position="751"/>
        <end position="916"/>
    </location>
</feature>
<feature type="compositionally biased region" description="Basic and acidic residues" evidence="2">
    <location>
        <begin position="2733"/>
        <end position="2756"/>
    </location>
</feature>
<feature type="compositionally biased region" description="Polar residues" evidence="2">
    <location>
        <begin position="1871"/>
        <end position="1891"/>
    </location>
</feature>
<dbReference type="InterPro" id="IPR013087">
    <property type="entry name" value="Znf_C2H2_type"/>
</dbReference>
<dbReference type="GO" id="GO:0008270">
    <property type="term" value="F:zinc ion binding"/>
    <property type="evidence" value="ECO:0007669"/>
    <property type="project" value="UniProtKB-KW"/>
</dbReference>
<feature type="compositionally biased region" description="Low complexity" evidence="2">
    <location>
        <begin position="885"/>
        <end position="900"/>
    </location>
</feature>
<dbReference type="PROSITE" id="PS50157">
    <property type="entry name" value="ZINC_FINGER_C2H2_2"/>
    <property type="match status" value="1"/>
</dbReference>
<feature type="compositionally biased region" description="Low complexity" evidence="2">
    <location>
        <begin position="2608"/>
        <end position="2618"/>
    </location>
</feature>
<evidence type="ECO:0000259" key="3">
    <source>
        <dbReference type="PROSITE" id="PS50157"/>
    </source>
</evidence>
<dbReference type="InParanoid" id="A0A212EKH2"/>
<feature type="region of interest" description="Disordered" evidence="2">
    <location>
        <begin position="3478"/>
        <end position="3507"/>
    </location>
</feature>
<feature type="region of interest" description="Disordered" evidence="2">
    <location>
        <begin position="2513"/>
        <end position="2561"/>
    </location>
</feature>
<feature type="compositionally biased region" description="Polar residues" evidence="2">
    <location>
        <begin position="3478"/>
        <end position="3490"/>
    </location>
</feature>
<accession>A0A212EKH2</accession>
<feature type="region of interest" description="Disordered" evidence="2">
    <location>
        <begin position="2923"/>
        <end position="2949"/>
    </location>
</feature>
<feature type="compositionally biased region" description="Polar residues" evidence="2">
    <location>
        <begin position="2836"/>
        <end position="2854"/>
    </location>
</feature>